<reference evidence="1" key="2">
    <citation type="submission" date="2022-06" db="UniProtKB">
        <authorList>
            <consortium name="EnsemblMetazoa"/>
        </authorList>
    </citation>
    <scope>IDENTIFICATION</scope>
    <source>
        <strain evidence="1">DF5081</strain>
    </source>
</reference>
<sequence length="33" mass="3752">MARRKGRIESTSPSAKHLSRFFSCFDLCYGADN</sequence>
<proteinExistence type="predicted"/>
<accession>A0A8R1EIT0</accession>
<dbReference type="EnsemblMetazoa" id="CJA34433.1">
    <property type="protein sequence ID" value="CJA34433.1"/>
    <property type="gene ID" value="WBGene00210280"/>
</dbReference>
<protein>
    <submittedName>
        <fullName evidence="1">Uncharacterized protein</fullName>
    </submittedName>
</protein>
<dbReference type="Proteomes" id="UP000005237">
    <property type="component" value="Unassembled WGS sequence"/>
</dbReference>
<keyword evidence="2" id="KW-1185">Reference proteome</keyword>
<evidence type="ECO:0000313" key="2">
    <source>
        <dbReference type="Proteomes" id="UP000005237"/>
    </source>
</evidence>
<organism evidence="1 2">
    <name type="scientific">Caenorhabditis japonica</name>
    <dbReference type="NCBI Taxonomy" id="281687"/>
    <lineage>
        <taxon>Eukaryota</taxon>
        <taxon>Metazoa</taxon>
        <taxon>Ecdysozoa</taxon>
        <taxon>Nematoda</taxon>
        <taxon>Chromadorea</taxon>
        <taxon>Rhabditida</taxon>
        <taxon>Rhabditina</taxon>
        <taxon>Rhabditomorpha</taxon>
        <taxon>Rhabditoidea</taxon>
        <taxon>Rhabditidae</taxon>
        <taxon>Peloderinae</taxon>
        <taxon>Caenorhabditis</taxon>
    </lineage>
</organism>
<reference evidence="2" key="1">
    <citation type="submission" date="2010-08" db="EMBL/GenBank/DDBJ databases">
        <authorList>
            <consortium name="Caenorhabditis japonica Sequencing Consortium"/>
            <person name="Wilson R.K."/>
        </authorList>
    </citation>
    <scope>NUCLEOTIDE SEQUENCE [LARGE SCALE GENOMIC DNA]</scope>
    <source>
        <strain evidence="2">DF5081</strain>
    </source>
</reference>
<name>A0A8R1EIT0_CAEJA</name>
<evidence type="ECO:0000313" key="1">
    <source>
        <dbReference type="EnsemblMetazoa" id="CJA34433.1"/>
    </source>
</evidence>